<feature type="transmembrane region" description="Helical" evidence="2">
    <location>
        <begin position="56"/>
        <end position="76"/>
    </location>
</feature>
<protein>
    <submittedName>
        <fullName evidence="3">Uncharacterized protein</fullName>
    </submittedName>
</protein>
<evidence type="ECO:0000313" key="3">
    <source>
        <dbReference type="EMBL" id="CBY20638.1"/>
    </source>
</evidence>
<accession>E4WSA5</accession>
<keyword evidence="2" id="KW-1133">Transmembrane helix</keyword>
<name>E4WSA5_OIKDI</name>
<keyword evidence="5" id="KW-1185">Reference proteome</keyword>
<dbReference type="Proteomes" id="UP000001307">
    <property type="component" value="Unassembled WGS sequence"/>
</dbReference>
<evidence type="ECO:0000256" key="1">
    <source>
        <dbReference type="SAM" id="MobiDB-lite"/>
    </source>
</evidence>
<dbReference type="EMBL" id="FN655602">
    <property type="protein sequence ID" value="CBY39647.1"/>
    <property type="molecule type" value="Genomic_DNA"/>
</dbReference>
<feature type="compositionally biased region" description="Pro residues" evidence="1">
    <location>
        <begin position="130"/>
        <end position="140"/>
    </location>
</feature>
<dbReference type="OrthoDB" id="10434451at2759"/>
<feature type="compositionally biased region" description="Acidic residues" evidence="1">
    <location>
        <begin position="105"/>
        <end position="120"/>
    </location>
</feature>
<dbReference type="EMBL" id="FN653015">
    <property type="protein sequence ID" value="CBY20638.1"/>
    <property type="molecule type" value="Genomic_DNA"/>
</dbReference>
<dbReference type="AlphaFoldDB" id="E4WSA5"/>
<dbReference type="Proteomes" id="UP000011014">
    <property type="component" value="Unassembled WGS sequence"/>
</dbReference>
<proteinExistence type="predicted"/>
<gene>
    <name evidence="3" type="ORF">GSOID_T00000640001</name>
    <name evidence="4" type="ORF">GSOID_T00020224001</name>
</gene>
<evidence type="ECO:0000256" key="2">
    <source>
        <dbReference type="SAM" id="Phobius"/>
    </source>
</evidence>
<feature type="region of interest" description="Disordered" evidence="1">
    <location>
        <begin position="104"/>
        <end position="140"/>
    </location>
</feature>
<evidence type="ECO:0000313" key="4">
    <source>
        <dbReference type="EMBL" id="CBY39647.1"/>
    </source>
</evidence>
<sequence length="140" mass="16079">MIDDYYMIDDIYMIDEYNSIDSVNSQPVIEEEDPTFGNNKIINFILEQSPFDDERITFAVASIALFVFLIILFYIIKICCCKSTKKTSIIYGFPNASAGKYNDLENAEYESDSDQSDINEDIPLLESPRSDPPLIPDRDY</sequence>
<organism evidence="3">
    <name type="scientific">Oikopleura dioica</name>
    <name type="common">Tunicate</name>
    <dbReference type="NCBI Taxonomy" id="34765"/>
    <lineage>
        <taxon>Eukaryota</taxon>
        <taxon>Metazoa</taxon>
        <taxon>Chordata</taxon>
        <taxon>Tunicata</taxon>
        <taxon>Appendicularia</taxon>
        <taxon>Copelata</taxon>
        <taxon>Oikopleuridae</taxon>
        <taxon>Oikopleura</taxon>
    </lineage>
</organism>
<keyword evidence="2" id="KW-0472">Membrane</keyword>
<evidence type="ECO:0000313" key="5">
    <source>
        <dbReference type="Proteomes" id="UP000001307"/>
    </source>
</evidence>
<reference evidence="3" key="1">
    <citation type="journal article" date="2010" name="Science">
        <title>Plasticity of animal genome architecture unmasked by rapid evolution of a pelagic tunicate.</title>
        <authorList>
            <person name="Denoeud F."/>
            <person name="Henriet S."/>
            <person name="Mungpakdee S."/>
            <person name="Aury J.M."/>
            <person name="Da Silva C."/>
            <person name="Brinkmann H."/>
            <person name="Mikhaleva J."/>
            <person name="Olsen L.C."/>
            <person name="Jubin C."/>
            <person name="Canestro C."/>
            <person name="Bouquet J.M."/>
            <person name="Danks G."/>
            <person name="Poulain J."/>
            <person name="Campsteijn C."/>
            <person name="Adamski M."/>
            <person name="Cross I."/>
            <person name="Yadetie F."/>
            <person name="Muffato M."/>
            <person name="Louis A."/>
            <person name="Butcher S."/>
            <person name="Tsagkogeorga G."/>
            <person name="Konrad A."/>
            <person name="Singh S."/>
            <person name="Jensen M.F."/>
            <person name="Cong E.H."/>
            <person name="Eikeseth-Otteraa H."/>
            <person name="Noel B."/>
            <person name="Anthouard V."/>
            <person name="Porcel B.M."/>
            <person name="Kachouri-Lafond R."/>
            <person name="Nishino A."/>
            <person name="Ugolini M."/>
            <person name="Chourrout P."/>
            <person name="Nishida H."/>
            <person name="Aasland R."/>
            <person name="Huzurbazar S."/>
            <person name="Westhof E."/>
            <person name="Delsuc F."/>
            <person name="Lehrach H."/>
            <person name="Reinhardt R."/>
            <person name="Weissenbach J."/>
            <person name="Roy S.W."/>
            <person name="Artiguenave F."/>
            <person name="Postlethwait J.H."/>
            <person name="Manak J.R."/>
            <person name="Thompson E.M."/>
            <person name="Jaillon O."/>
            <person name="Du Pasquier L."/>
            <person name="Boudinot P."/>
            <person name="Liberles D.A."/>
            <person name="Volff J.N."/>
            <person name="Philippe H."/>
            <person name="Lenhard B."/>
            <person name="Roest Crollius H."/>
            <person name="Wincker P."/>
            <person name="Chourrout D."/>
        </authorList>
    </citation>
    <scope>NUCLEOTIDE SEQUENCE [LARGE SCALE GENOMIC DNA]</scope>
</reference>
<keyword evidence="2" id="KW-0812">Transmembrane</keyword>
<dbReference type="InParanoid" id="E4WSA5"/>